<keyword evidence="3" id="KW-1003">Cell membrane</keyword>
<evidence type="ECO:0000256" key="11">
    <source>
        <dbReference type="ARBA" id="ARBA00023136"/>
    </source>
</evidence>
<evidence type="ECO:0000256" key="6">
    <source>
        <dbReference type="ARBA" id="ARBA00022741"/>
    </source>
</evidence>
<keyword evidence="14" id="KW-0460">Magnesium</keyword>
<dbReference type="SUPFAM" id="SSF52540">
    <property type="entry name" value="P-loop containing nucleoside triphosphate hydrolases"/>
    <property type="match status" value="1"/>
</dbReference>
<comment type="subcellular location">
    <subcellularLocation>
        <location evidence="15">Cell inner membrane</location>
        <topology evidence="15">Multi-pass membrane protein</topology>
    </subcellularLocation>
    <subcellularLocation>
        <location evidence="1">Cell membrane</location>
        <topology evidence="1">Multi-pass membrane protein</topology>
    </subcellularLocation>
</comment>
<evidence type="ECO:0000256" key="9">
    <source>
        <dbReference type="ARBA" id="ARBA00023065"/>
    </source>
</evidence>
<comment type="similarity">
    <text evidence="15">Belongs to the TRAFAC class TrmE-Era-EngA-EngB-Septin-like GTPase superfamily. FeoB GTPase (TC 9.A.8) family.</text>
</comment>
<dbReference type="InterPro" id="IPR011640">
    <property type="entry name" value="Fe2_transport_prot_B_C"/>
</dbReference>
<feature type="binding site" evidence="13">
    <location>
        <begin position="169"/>
        <end position="171"/>
    </location>
    <ligand>
        <name>GTP</name>
        <dbReference type="ChEBI" id="CHEBI:37565"/>
        <label>1</label>
    </ligand>
</feature>
<dbReference type="Pfam" id="PF02421">
    <property type="entry name" value="FeoB_N"/>
    <property type="match status" value="1"/>
</dbReference>
<dbReference type="InterPro" id="IPR005225">
    <property type="entry name" value="Small_GTP-bd"/>
</dbReference>
<dbReference type="InterPro" id="IPR011642">
    <property type="entry name" value="Gate_dom"/>
</dbReference>
<feature type="transmembrane region" description="Helical" evidence="15">
    <location>
        <begin position="308"/>
        <end position="330"/>
    </location>
</feature>
<dbReference type="Pfam" id="PF07670">
    <property type="entry name" value="Gate"/>
    <property type="match status" value="2"/>
</dbReference>
<keyword evidence="19" id="KW-1185">Reference proteome</keyword>
<feature type="transmembrane region" description="Helical" evidence="15">
    <location>
        <begin position="680"/>
        <end position="701"/>
    </location>
</feature>
<feature type="transmembrane region" description="Helical" evidence="15">
    <location>
        <begin position="530"/>
        <end position="546"/>
    </location>
</feature>
<keyword evidence="7 15" id="KW-1133">Transmembrane helix</keyword>
<dbReference type="InterPro" id="IPR050860">
    <property type="entry name" value="FeoB_GTPase"/>
</dbReference>
<dbReference type="InterPro" id="IPR003373">
    <property type="entry name" value="Fe2_transport_prot-B"/>
</dbReference>
<dbReference type="Pfam" id="PF07664">
    <property type="entry name" value="FeoB_C"/>
    <property type="match status" value="1"/>
</dbReference>
<dbReference type="NCBIfam" id="TIGR00231">
    <property type="entry name" value="small_GTP"/>
    <property type="match status" value="1"/>
</dbReference>
<dbReference type="InterPro" id="IPR027417">
    <property type="entry name" value="P-loop_NTPase"/>
</dbReference>
<dbReference type="OrthoDB" id="9809127at2"/>
<feature type="domain" description="FeoB-type G" evidence="17">
    <location>
        <begin position="30"/>
        <end position="189"/>
    </location>
</feature>
<feature type="binding site" evidence="13">
    <location>
        <begin position="37"/>
        <end position="44"/>
    </location>
    <ligand>
        <name>GTP</name>
        <dbReference type="ChEBI" id="CHEBI:37565"/>
        <label>1</label>
    </ligand>
</feature>
<reference evidence="18 19" key="1">
    <citation type="submission" date="2016-10" db="EMBL/GenBank/DDBJ databases">
        <authorList>
            <person name="Varghese N."/>
            <person name="Submissions S."/>
        </authorList>
    </citation>
    <scope>NUCLEOTIDE SEQUENCE [LARGE SCALE GENOMIC DNA]</scope>
    <source>
        <strain evidence="18 19">DSM 1361</strain>
    </source>
</reference>
<dbReference type="CDD" id="cd01879">
    <property type="entry name" value="FeoB"/>
    <property type="match status" value="1"/>
</dbReference>
<feature type="binding site" evidence="14">
    <location>
        <position position="48"/>
    </location>
    <ligand>
        <name>Mg(2+)</name>
        <dbReference type="ChEBI" id="CHEBI:18420"/>
        <label>2</label>
    </ligand>
</feature>
<proteinExistence type="inferred from homology"/>
<keyword evidence="5 15" id="KW-0812">Transmembrane</keyword>
<feature type="transmembrane region" description="Helical" evidence="15">
    <location>
        <begin position="407"/>
        <end position="427"/>
    </location>
</feature>
<evidence type="ECO:0000256" key="12">
    <source>
        <dbReference type="NCBIfam" id="TIGR00437"/>
    </source>
</evidence>
<feature type="transmembrane region" description="Helical" evidence="15">
    <location>
        <begin position="491"/>
        <end position="510"/>
    </location>
</feature>
<dbReference type="PANTHER" id="PTHR43185">
    <property type="entry name" value="FERROUS IRON TRANSPORT PROTEIN B"/>
    <property type="match status" value="1"/>
</dbReference>
<dbReference type="GO" id="GO:0005525">
    <property type="term" value="F:GTP binding"/>
    <property type="evidence" value="ECO:0007669"/>
    <property type="project" value="UniProtKB-KW"/>
</dbReference>
<organism evidence="18 19">
    <name type="scientific">Ruminobacter amylophilus</name>
    <dbReference type="NCBI Taxonomy" id="867"/>
    <lineage>
        <taxon>Bacteria</taxon>
        <taxon>Pseudomonadati</taxon>
        <taxon>Pseudomonadota</taxon>
        <taxon>Gammaproteobacteria</taxon>
        <taxon>Aeromonadales</taxon>
        <taxon>Succinivibrionaceae</taxon>
        <taxon>Ruminobacter</taxon>
    </lineage>
</organism>
<dbReference type="EMBL" id="FOXF01000006">
    <property type="protein sequence ID" value="SFP14974.1"/>
    <property type="molecule type" value="Genomic_DNA"/>
</dbReference>
<evidence type="ECO:0000313" key="19">
    <source>
        <dbReference type="Proteomes" id="UP000243745"/>
    </source>
</evidence>
<evidence type="ECO:0000259" key="17">
    <source>
        <dbReference type="PROSITE" id="PS51711"/>
    </source>
</evidence>
<evidence type="ECO:0000256" key="16">
    <source>
        <dbReference type="SAM" id="MobiDB-lite"/>
    </source>
</evidence>
<evidence type="ECO:0000256" key="10">
    <source>
        <dbReference type="ARBA" id="ARBA00023134"/>
    </source>
</evidence>
<keyword evidence="4 15" id="KW-0410">Iron transport</keyword>
<dbReference type="Proteomes" id="UP000243745">
    <property type="component" value="Unassembled WGS sequence"/>
</dbReference>
<keyword evidence="14" id="KW-0479">Metal-binding</keyword>
<dbReference type="RefSeq" id="WP_093140716.1">
    <property type="nucleotide sequence ID" value="NZ_FOXF01000006.1"/>
</dbReference>
<dbReference type="NCBIfam" id="TIGR00437">
    <property type="entry name" value="feoB"/>
    <property type="match status" value="1"/>
</dbReference>
<evidence type="ECO:0000256" key="1">
    <source>
        <dbReference type="ARBA" id="ARBA00004651"/>
    </source>
</evidence>
<keyword evidence="2 15" id="KW-0813">Transport</keyword>
<feature type="region of interest" description="Disordered" evidence="16">
    <location>
        <begin position="1"/>
        <end position="22"/>
    </location>
</feature>
<feature type="transmembrane region" description="Helical" evidence="15">
    <location>
        <begin position="371"/>
        <end position="395"/>
    </location>
</feature>
<gene>
    <name evidence="18" type="ORF">SAMN02910344_00562</name>
</gene>
<dbReference type="AlphaFoldDB" id="A0A662ZGA1"/>
<dbReference type="GO" id="GO:0005886">
    <property type="term" value="C:plasma membrane"/>
    <property type="evidence" value="ECO:0007669"/>
    <property type="project" value="UniProtKB-SubCell"/>
</dbReference>
<evidence type="ECO:0000256" key="14">
    <source>
        <dbReference type="PIRSR" id="PIRSR603373-2"/>
    </source>
</evidence>
<sequence>MKEFRGCCATGSDRVSGSISPKTQEKKADLRHIMLAGNPNCGKSTLFNRLCNLHVRTGNYPGVTVTRHVGSYGDDIQLIDLPGIYSLSSASTDELVASLELLDNDAELIINVIDATSLERSLYLTLELKMLGVPMMIVLNMWDEVKKRNMSIDLDKLSKFLDAEILTVSAATGEGIDALEDCMRNVKWGLEEPEYLGSDRIVSELRKVVDVTPNLYKGHSLFFAKSAVIGDTYPEALNKVPEWCAAVEQARNAIASGYDSVYHAFAADRYAYIDTIISECVSGGKAETSKKKKRTLTEAVDNIVLDRFLAFPIFILIMCAVYYISVSWLGSIATDWANDSLFGDQVIPFVRDLLSSRGASEWLTSLVSDGVVGGVGAVLGFVPQMIILFFLLSVLEECGYMTRAAFILDRIFNLFGMSGRAFIPYLIGSGCGVPALMTARTLGSESERRITLLTTTMIPCSAKLPVIITMAGAVFNDTLVFNLFGSEVRLFAPVMYLSAVFMVILSAFILSKFGQFRHSASSLMLELPSYHIPMLRVILLSIWQRVKGYVLKAGRVIFPCVTVLWLISHIGYDGNDNKFVMLDDSDTESSLVADIVKPVSGVFAPLGFDDYRASVSVITGLIAKESIISTMAVFVGVDEPEELEDDASSEDVAENEEQQNAFYTAIRNNMFHIDELGTKGLLGALAFVIFNLFTIPCVAAVGVLKKEIGSQKLFWLAIVYQIGLSYGVALAVYQFGLLCIGEPFTLWTGVAIALLLVIAYILFIKKAPQTQEAISFEFIKE</sequence>
<keyword evidence="11 15" id="KW-0472">Membrane</keyword>
<dbReference type="GO" id="GO:0046872">
    <property type="term" value="F:metal ion binding"/>
    <property type="evidence" value="ECO:0007669"/>
    <property type="project" value="UniProtKB-KW"/>
</dbReference>
<keyword evidence="6 13" id="KW-0547">Nucleotide-binding</keyword>
<feature type="transmembrane region" description="Helical" evidence="15">
    <location>
        <begin position="464"/>
        <end position="484"/>
    </location>
</feature>
<dbReference type="InterPro" id="IPR030389">
    <property type="entry name" value="G_FEOB_dom"/>
</dbReference>
<feature type="compositionally biased region" description="Polar residues" evidence="16">
    <location>
        <begin position="13"/>
        <end position="22"/>
    </location>
</feature>
<keyword evidence="8 15" id="KW-0408">Iron</keyword>
<evidence type="ECO:0000313" key="18">
    <source>
        <dbReference type="EMBL" id="SFP14974.1"/>
    </source>
</evidence>
<dbReference type="Gene3D" id="3.40.50.300">
    <property type="entry name" value="P-loop containing nucleotide triphosphate hydrolases"/>
    <property type="match status" value="1"/>
</dbReference>
<feature type="transmembrane region" description="Helical" evidence="15">
    <location>
        <begin position="744"/>
        <end position="763"/>
    </location>
</feature>
<feature type="binding site" evidence="13">
    <location>
        <begin position="80"/>
        <end position="83"/>
    </location>
    <ligand>
        <name>GTP</name>
        <dbReference type="ChEBI" id="CHEBI:37565"/>
        <label>1</label>
    </ligand>
</feature>
<evidence type="ECO:0000256" key="7">
    <source>
        <dbReference type="ARBA" id="ARBA00022989"/>
    </source>
</evidence>
<name>A0A662ZGA1_9GAMM</name>
<feature type="transmembrane region" description="Helical" evidence="15">
    <location>
        <begin position="553"/>
        <end position="572"/>
    </location>
</feature>
<evidence type="ECO:0000256" key="5">
    <source>
        <dbReference type="ARBA" id="ARBA00022692"/>
    </source>
</evidence>
<evidence type="ECO:0000256" key="8">
    <source>
        <dbReference type="ARBA" id="ARBA00023004"/>
    </source>
</evidence>
<keyword evidence="9" id="KW-0406">Ion transport</keyword>
<accession>A0A662ZGA1</accession>
<dbReference type="PANTHER" id="PTHR43185:SF1">
    <property type="entry name" value="FE(2+) TRANSPORTER FEOB"/>
    <property type="match status" value="1"/>
</dbReference>
<evidence type="ECO:0000256" key="13">
    <source>
        <dbReference type="PIRSR" id="PIRSR603373-1"/>
    </source>
</evidence>
<comment type="function">
    <text evidence="15">Probable transporter of a GTP-driven Fe(2+) uptake system.</text>
</comment>
<feature type="binding site" evidence="13">
    <location>
        <begin position="140"/>
        <end position="143"/>
    </location>
    <ligand>
        <name>GTP</name>
        <dbReference type="ChEBI" id="CHEBI:37565"/>
        <label>1</label>
    </ligand>
</feature>
<keyword evidence="10 13" id="KW-0342">GTP-binding</keyword>
<dbReference type="GO" id="GO:0015093">
    <property type="term" value="F:ferrous iron transmembrane transporter activity"/>
    <property type="evidence" value="ECO:0007669"/>
    <property type="project" value="UniProtKB-UniRule"/>
</dbReference>
<dbReference type="PROSITE" id="PS51711">
    <property type="entry name" value="G_FEOB"/>
    <property type="match status" value="1"/>
</dbReference>
<evidence type="ECO:0000256" key="3">
    <source>
        <dbReference type="ARBA" id="ARBA00022475"/>
    </source>
</evidence>
<protein>
    <recommendedName>
        <fullName evidence="12 15">Ferrous iron transport protein B</fullName>
    </recommendedName>
</protein>
<evidence type="ECO:0000256" key="15">
    <source>
        <dbReference type="RuleBase" id="RU362098"/>
    </source>
</evidence>
<evidence type="ECO:0000256" key="2">
    <source>
        <dbReference type="ARBA" id="ARBA00022448"/>
    </source>
</evidence>
<evidence type="ECO:0000256" key="4">
    <source>
        <dbReference type="ARBA" id="ARBA00022496"/>
    </source>
</evidence>
<feature type="transmembrane region" description="Helical" evidence="15">
    <location>
        <begin position="713"/>
        <end position="732"/>
    </location>
</feature>